<accession>A0A1I2AGA1</accession>
<dbReference type="AlphaFoldDB" id="A0A1I2AGA1"/>
<sequence length="161" mass="18008">MSGMERTLSLKDMLAGSGCTPRTVRFYEREGLLRATRTRGGHRAFSPDELDRLNFIVALREAGWSLEEIAELLATRGTATNDREACQRLDRTLSARLGELERKLDVLTRLRADLEGTRQALAVCRDCTQAAPDRACCLGCTRLPEPAELPRGFRLTWRGEG</sequence>
<dbReference type="InterPro" id="IPR047057">
    <property type="entry name" value="MerR_fam"/>
</dbReference>
<evidence type="ECO:0000313" key="3">
    <source>
        <dbReference type="EMBL" id="SFE42991.1"/>
    </source>
</evidence>
<dbReference type="Pfam" id="PF13411">
    <property type="entry name" value="MerR_1"/>
    <property type="match status" value="1"/>
</dbReference>
<dbReference type="CDD" id="cd00592">
    <property type="entry name" value="HTH_MerR-like"/>
    <property type="match status" value="1"/>
</dbReference>
<dbReference type="Proteomes" id="UP000199400">
    <property type="component" value="Unassembled WGS sequence"/>
</dbReference>
<evidence type="ECO:0000259" key="2">
    <source>
        <dbReference type="PROSITE" id="PS50937"/>
    </source>
</evidence>
<evidence type="ECO:0000313" key="4">
    <source>
        <dbReference type="Proteomes" id="UP000199400"/>
    </source>
</evidence>
<dbReference type="SUPFAM" id="SSF46955">
    <property type="entry name" value="Putative DNA-binding domain"/>
    <property type="match status" value="1"/>
</dbReference>
<dbReference type="GO" id="GO:0003700">
    <property type="term" value="F:DNA-binding transcription factor activity"/>
    <property type="evidence" value="ECO:0007669"/>
    <property type="project" value="InterPro"/>
</dbReference>
<gene>
    <name evidence="3" type="ORF">SAMN02745121_04250</name>
</gene>
<dbReference type="STRING" id="54.SAMN02745121_04250"/>
<dbReference type="PRINTS" id="PR00040">
    <property type="entry name" value="HTHMERR"/>
</dbReference>
<dbReference type="EMBL" id="FOMX01000013">
    <property type="protein sequence ID" value="SFE42991.1"/>
    <property type="molecule type" value="Genomic_DNA"/>
</dbReference>
<dbReference type="GO" id="GO:0003677">
    <property type="term" value="F:DNA binding"/>
    <property type="evidence" value="ECO:0007669"/>
    <property type="project" value="UniProtKB-KW"/>
</dbReference>
<keyword evidence="1" id="KW-0238">DNA-binding</keyword>
<dbReference type="SMART" id="SM00422">
    <property type="entry name" value="HTH_MERR"/>
    <property type="match status" value="1"/>
</dbReference>
<dbReference type="InterPro" id="IPR009061">
    <property type="entry name" value="DNA-bd_dom_put_sf"/>
</dbReference>
<dbReference type="PANTHER" id="PTHR30204">
    <property type="entry name" value="REDOX-CYCLING DRUG-SENSING TRANSCRIPTIONAL ACTIVATOR SOXR"/>
    <property type="match status" value="1"/>
</dbReference>
<evidence type="ECO:0000256" key="1">
    <source>
        <dbReference type="ARBA" id="ARBA00023125"/>
    </source>
</evidence>
<dbReference type="PANTHER" id="PTHR30204:SF93">
    <property type="entry name" value="HTH MERR-TYPE DOMAIN-CONTAINING PROTEIN"/>
    <property type="match status" value="1"/>
</dbReference>
<dbReference type="Gene3D" id="1.10.1660.10">
    <property type="match status" value="1"/>
</dbReference>
<dbReference type="InterPro" id="IPR000551">
    <property type="entry name" value="MerR-type_HTH_dom"/>
</dbReference>
<proteinExistence type="predicted"/>
<organism evidence="3 4">
    <name type="scientific">Nannocystis exedens</name>
    <dbReference type="NCBI Taxonomy" id="54"/>
    <lineage>
        <taxon>Bacteria</taxon>
        <taxon>Pseudomonadati</taxon>
        <taxon>Myxococcota</taxon>
        <taxon>Polyangia</taxon>
        <taxon>Nannocystales</taxon>
        <taxon>Nannocystaceae</taxon>
        <taxon>Nannocystis</taxon>
    </lineage>
</organism>
<keyword evidence="4" id="KW-1185">Reference proteome</keyword>
<dbReference type="PROSITE" id="PS50937">
    <property type="entry name" value="HTH_MERR_2"/>
    <property type="match status" value="1"/>
</dbReference>
<reference evidence="4" key="1">
    <citation type="submission" date="2016-10" db="EMBL/GenBank/DDBJ databases">
        <authorList>
            <person name="Varghese N."/>
            <person name="Submissions S."/>
        </authorList>
    </citation>
    <scope>NUCLEOTIDE SEQUENCE [LARGE SCALE GENOMIC DNA]</scope>
    <source>
        <strain evidence="4">ATCC 25963</strain>
    </source>
</reference>
<feature type="domain" description="HTH merR-type" evidence="2">
    <location>
        <begin position="17"/>
        <end position="75"/>
    </location>
</feature>
<protein>
    <submittedName>
        <fullName evidence="3">MerR HTH family regulatory protein</fullName>
    </submittedName>
</protein>
<name>A0A1I2AGA1_9BACT</name>